<evidence type="ECO:0000313" key="2">
    <source>
        <dbReference type="EMBL" id="KAA1117433.1"/>
    </source>
</evidence>
<sequence>MLKFEVRGPPAPKFEWAAARSQSRVLDLDSSLRVTSVESQTLSLQCQTQLRPERPSDLPPPPAGEH</sequence>
<feature type="compositionally biased region" description="Low complexity" evidence="1">
    <location>
        <begin position="39"/>
        <end position="50"/>
    </location>
</feature>
<evidence type="ECO:0000313" key="5">
    <source>
        <dbReference type="Proteomes" id="UP000325313"/>
    </source>
</evidence>
<proteinExistence type="predicted"/>
<keyword evidence="4" id="KW-1185">Reference proteome</keyword>
<dbReference type="EMBL" id="VSWC01000002">
    <property type="protein sequence ID" value="KAA1117433.1"/>
    <property type="molecule type" value="Genomic_DNA"/>
</dbReference>
<dbReference type="Proteomes" id="UP000324748">
    <property type="component" value="Unassembled WGS sequence"/>
</dbReference>
<gene>
    <name evidence="2" type="ORF">PGT21_007219</name>
    <name evidence="3" type="ORF">PGTUg99_006256</name>
</gene>
<evidence type="ECO:0000313" key="3">
    <source>
        <dbReference type="EMBL" id="KAA1120495.1"/>
    </source>
</evidence>
<feature type="compositionally biased region" description="Pro residues" evidence="1">
    <location>
        <begin position="57"/>
        <end position="66"/>
    </location>
</feature>
<evidence type="ECO:0000256" key="1">
    <source>
        <dbReference type="SAM" id="MobiDB-lite"/>
    </source>
</evidence>
<reference evidence="4 5" key="1">
    <citation type="submission" date="2019-05" db="EMBL/GenBank/DDBJ databases">
        <title>Emergence of the Ug99 lineage of the wheat stem rust pathogen through somatic hybridization.</title>
        <authorList>
            <person name="Li F."/>
            <person name="Upadhyaya N.M."/>
            <person name="Sperschneider J."/>
            <person name="Matny O."/>
            <person name="Nguyen-Phuc H."/>
            <person name="Mago R."/>
            <person name="Raley C."/>
            <person name="Miller M.E."/>
            <person name="Silverstein K.A.T."/>
            <person name="Henningsen E."/>
            <person name="Hirsch C.D."/>
            <person name="Visser B."/>
            <person name="Pretorius Z.A."/>
            <person name="Steffenson B.J."/>
            <person name="Schwessinger B."/>
            <person name="Dodds P.N."/>
            <person name="Figueroa M."/>
        </authorList>
    </citation>
    <scope>NUCLEOTIDE SEQUENCE [LARGE SCALE GENOMIC DNA]</scope>
    <source>
        <strain evidence="2">21-0</strain>
        <strain evidence="3 5">Ug99</strain>
    </source>
</reference>
<dbReference type="Proteomes" id="UP000325313">
    <property type="component" value="Unassembled WGS sequence"/>
</dbReference>
<dbReference type="EMBL" id="VDEP01000243">
    <property type="protein sequence ID" value="KAA1120495.1"/>
    <property type="molecule type" value="Genomic_DNA"/>
</dbReference>
<feature type="region of interest" description="Disordered" evidence="1">
    <location>
        <begin position="37"/>
        <end position="66"/>
    </location>
</feature>
<comment type="caution">
    <text evidence="2">The sequence shown here is derived from an EMBL/GenBank/DDBJ whole genome shotgun (WGS) entry which is preliminary data.</text>
</comment>
<organism evidence="2 4">
    <name type="scientific">Puccinia graminis f. sp. tritici</name>
    <dbReference type="NCBI Taxonomy" id="56615"/>
    <lineage>
        <taxon>Eukaryota</taxon>
        <taxon>Fungi</taxon>
        <taxon>Dikarya</taxon>
        <taxon>Basidiomycota</taxon>
        <taxon>Pucciniomycotina</taxon>
        <taxon>Pucciniomycetes</taxon>
        <taxon>Pucciniales</taxon>
        <taxon>Pucciniaceae</taxon>
        <taxon>Puccinia</taxon>
    </lineage>
</organism>
<evidence type="ECO:0000313" key="4">
    <source>
        <dbReference type="Proteomes" id="UP000324748"/>
    </source>
</evidence>
<dbReference type="AlphaFoldDB" id="A0A5B0QWZ4"/>
<protein>
    <submittedName>
        <fullName evidence="2">Uncharacterized protein</fullName>
    </submittedName>
</protein>
<accession>A0A5B0QWZ4</accession>
<name>A0A5B0QWZ4_PUCGR</name>